<organism evidence="2 3">
    <name type="scientific">Tritrichomonas foetus</name>
    <dbReference type="NCBI Taxonomy" id="1144522"/>
    <lineage>
        <taxon>Eukaryota</taxon>
        <taxon>Metamonada</taxon>
        <taxon>Parabasalia</taxon>
        <taxon>Tritrichomonadida</taxon>
        <taxon>Tritrichomonadidae</taxon>
        <taxon>Tritrichomonas</taxon>
    </lineage>
</organism>
<reference evidence="2" key="1">
    <citation type="submission" date="2016-10" db="EMBL/GenBank/DDBJ databases">
        <authorList>
            <person name="Benchimol M."/>
            <person name="Almeida L.G."/>
            <person name="Vasconcelos A.T."/>
            <person name="Perreira-Neves A."/>
            <person name="Rosa I.A."/>
            <person name="Tasca T."/>
            <person name="Bogo M.R."/>
            <person name="de Souza W."/>
        </authorList>
    </citation>
    <scope>NUCLEOTIDE SEQUENCE [LARGE SCALE GENOMIC DNA]</scope>
    <source>
        <strain evidence="2">K</strain>
    </source>
</reference>
<dbReference type="PANTHER" id="PTHR24159:SF5">
    <property type="entry name" value="ANK_REP_REGION DOMAIN-CONTAINING PROTEIN"/>
    <property type="match status" value="1"/>
</dbReference>
<dbReference type="AlphaFoldDB" id="A0A1J4JAF6"/>
<dbReference type="InterPro" id="IPR002110">
    <property type="entry name" value="Ankyrin_rpt"/>
</dbReference>
<dbReference type="EMBL" id="MLAK01001304">
    <property type="protein sequence ID" value="OHS94619.1"/>
    <property type="molecule type" value="Genomic_DNA"/>
</dbReference>
<keyword evidence="3" id="KW-1185">Reference proteome</keyword>
<dbReference type="InterPro" id="IPR016024">
    <property type="entry name" value="ARM-type_fold"/>
</dbReference>
<evidence type="ECO:0000313" key="2">
    <source>
        <dbReference type="EMBL" id="OHS94619.1"/>
    </source>
</evidence>
<gene>
    <name evidence="2" type="ORF">TRFO_10994</name>
</gene>
<dbReference type="OrthoDB" id="426293at2759"/>
<dbReference type="PROSITE" id="PS50088">
    <property type="entry name" value="ANK_REPEAT"/>
    <property type="match status" value="1"/>
</dbReference>
<dbReference type="InterPro" id="IPR036770">
    <property type="entry name" value="Ankyrin_rpt-contain_sf"/>
</dbReference>
<protein>
    <submittedName>
        <fullName evidence="2">Uncharacterized protein</fullName>
    </submittedName>
</protein>
<sequence length="454" mass="51757">MAFSNSYLSEDGFQEALRVVQIQDYLSSLTKENYPRYLNLILETDYIKSPERAEEFAHHIVETVKYRVKNVATFADLLQQLQIESEEFPALKNIEKHVLNEIAAELTSERVGRCAMQLIQFLSKCFIRKVYTNAEIMKFIRSNIHSKNARQIAVLHIFSHFCYLIEELDPPLYNQHIKIMKQIATQDPYSPVIIFLNEIEGWRKDNWFALKTLLSHDYNGLTLEGAMIMDDLPALMNCAAQPEFSPDGCMQTNLFTPSNMLETHPTIIQYAAYFGSIKCFKYLLSLGADISIESYPKCSTINFASAGGNMNIIKILDDKKINFKGASQYAAMYYNYDLLVWAIENKDKCLLAVDQSLGTAFECAATSNFIKGMLYLIEKGADVNVCKTGSNPLFYACVFGQIDTIRLLLSHKDINPDVRDAQGVFISFLILIRFSTVYLTINQKVFVSFSKPKI</sequence>
<dbReference type="Gene3D" id="1.25.40.20">
    <property type="entry name" value="Ankyrin repeat-containing domain"/>
    <property type="match status" value="2"/>
</dbReference>
<dbReference type="VEuPathDB" id="TrichDB:TRFO_10994"/>
<name>A0A1J4JAF6_9EUKA</name>
<dbReference type="SUPFAM" id="SSF48371">
    <property type="entry name" value="ARM repeat"/>
    <property type="match status" value="1"/>
</dbReference>
<dbReference type="SMART" id="SM00248">
    <property type="entry name" value="ANK"/>
    <property type="match status" value="3"/>
</dbReference>
<keyword evidence="1" id="KW-0040">ANK repeat</keyword>
<proteinExistence type="predicted"/>
<evidence type="ECO:0000313" key="3">
    <source>
        <dbReference type="Proteomes" id="UP000179807"/>
    </source>
</evidence>
<accession>A0A1J4JAF6</accession>
<dbReference type="SUPFAM" id="SSF48403">
    <property type="entry name" value="Ankyrin repeat"/>
    <property type="match status" value="1"/>
</dbReference>
<comment type="caution">
    <text evidence="2">The sequence shown here is derived from an EMBL/GenBank/DDBJ whole genome shotgun (WGS) entry which is preliminary data.</text>
</comment>
<dbReference type="PANTHER" id="PTHR24159">
    <property type="match status" value="1"/>
</dbReference>
<dbReference type="Pfam" id="PF12796">
    <property type="entry name" value="Ank_2"/>
    <property type="match status" value="1"/>
</dbReference>
<feature type="repeat" description="ANK" evidence="1">
    <location>
        <begin position="263"/>
        <end position="295"/>
    </location>
</feature>
<dbReference type="Proteomes" id="UP000179807">
    <property type="component" value="Unassembled WGS sequence"/>
</dbReference>
<evidence type="ECO:0000256" key="1">
    <source>
        <dbReference type="PROSITE-ProRule" id="PRU00023"/>
    </source>
</evidence>
<dbReference type="RefSeq" id="XP_068347756.1">
    <property type="nucleotide sequence ID" value="XM_068495779.1"/>
</dbReference>
<dbReference type="GeneID" id="94830483"/>